<evidence type="ECO:0000256" key="1">
    <source>
        <dbReference type="SAM" id="MobiDB-lite"/>
    </source>
</evidence>
<proteinExistence type="predicted"/>
<accession>A0A9D3SBF8</accession>
<sequence length="145" mass="15710">MSHEITATAAADEKPKEQVPQAAGESRTSLCTAKWKRRKRRKKPNGYDGKTALTKAAPLLVPNYQRLSRTFCALSICPIIDKQGGFSHLVERVTNGGPEPGHSRGGATAGSLHYPACTSSFGTGRAQWAQIKVIEKVRMDTTTQS</sequence>
<evidence type="ECO:0000313" key="3">
    <source>
        <dbReference type="Proteomes" id="UP000824219"/>
    </source>
</evidence>
<reference evidence="2 3" key="1">
    <citation type="submission" date="2021-06" db="EMBL/GenBank/DDBJ databases">
        <title>Chromosome-level genome assembly of the red-tail catfish (Hemibagrus wyckioides).</title>
        <authorList>
            <person name="Shao F."/>
        </authorList>
    </citation>
    <scope>NUCLEOTIDE SEQUENCE [LARGE SCALE GENOMIC DNA]</scope>
    <source>
        <strain evidence="2">EC202008001</strain>
        <tissue evidence="2">Blood</tissue>
    </source>
</reference>
<organism evidence="2 3">
    <name type="scientific">Hemibagrus wyckioides</name>
    <dbReference type="NCBI Taxonomy" id="337641"/>
    <lineage>
        <taxon>Eukaryota</taxon>
        <taxon>Metazoa</taxon>
        <taxon>Chordata</taxon>
        <taxon>Craniata</taxon>
        <taxon>Vertebrata</taxon>
        <taxon>Euteleostomi</taxon>
        <taxon>Actinopterygii</taxon>
        <taxon>Neopterygii</taxon>
        <taxon>Teleostei</taxon>
        <taxon>Ostariophysi</taxon>
        <taxon>Siluriformes</taxon>
        <taxon>Bagridae</taxon>
        <taxon>Hemibagrus</taxon>
    </lineage>
</organism>
<evidence type="ECO:0000313" key="2">
    <source>
        <dbReference type="EMBL" id="KAG7317872.1"/>
    </source>
</evidence>
<feature type="region of interest" description="Disordered" evidence="1">
    <location>
        <begin position="1"/>
        <end position="50"/>
    </location>
</feature>
<comment type="caution">
    <text evidence="2">The sequence shown here is derived from an EMBL/GenBank/DDBJ whole genome shotgun (WGS) entry which is preliminary data.</text>
</comment>
<protein>
    <submittedName>
        <fullName evidence="2">Uncharacterized protein</fullName>
    </submittedName>
</protein>
<dbReference type="AlphaFoldDB" id="A0A9D3SBF8"/>
<feature type="compositionally biased region" description="Basic residues" evidence="1">
    <location>
        <begin position="34"/>
        <end position="44"/>
    </location>
</feature>
<name>A0A9D3SBF8_9TELE</name>
<dbReference type="Proteomes" id="UP000824219">
    <property type="component" value="Linkage Group LG23"/>
</dbReference>
<keyword evidence="3" id="KW-1185">Reference proteome</keyword>
<gene>
    <name evidence="2" type="ORF">KOW79_018907</name>
</gene>
<dbReference type="EMBL" id="JAHKSW010000023">
    <property type="protein sequence ID" value="KAG7317872.1"/>
    <property type="molecule type" value="Genomic_DNA"/>
</dbReference>